<evidence type="ECO:0000313" key="2">
    <source>
        <dbReference type="EMBL" id="AWI68066.1"/>
    </source>
</evidence>
<feature type="transmembrane region" description="Helical" evidence="1">
    <location>
        <begin position="20"/>
        <end position="43"/>
    </location>
</feature>
<dbReference type="EMBL" id="MF276976">
    <property type="protein sequence ID" value="AWI68066.1"/>
    <property type="molecule type" value="Genomic_DNA"/>
</dbReference>
<protein>
    <submittedName>
        <fullName evidence="2">Uncharacterized protein</fullName>
    </submittedName>
</protein>
<organism evidence="2">
    <name type="scientific">Lacunastrum gracillimum</name>
    <dbReference type="NCBI Taxonomy" id="427913"/>
    <lineage>
        <taxon>Eukaryota</taxon>
        <taxon>Viridiplantae</taxon>
        <taxon>Chlorophyta</taxon>
        <taxon>core chlorophytes</taxon>
        <taxon>Chlorophyceae</taxon>
        <taxon>CS clade</taxon>
        <taxon>Sphaeropleales</taxon>
        <taxon>Hydrodictyaceae</taxon>
        <taxon>Lacunastrum</taxon>
    </lineage>
</organism>
<sequence>MINLIFYLISLLLKILKNKVGVYLCILFIWNKIFQNCFLFFAFDFFAIRDFSLVKIYCFFASAEPKQRSNRFLRVRNLLFWFLAFTWLCTFHFFTLSFLLWFFHFGFLLLRGVKN</sequence>
<accession>A0A2U8GH93</accession>
<keyword evidence="1" id="KW-0812">Transmembrane</keyword>
<evidence type="ECO:0000256" key="1">
    <source>
        <dbReference type="SAM" id="Phobius"/>
    </source>
</evidence>
<keyword evidence="2" id="KW-0934">Plastid</keyword>
<dbReference type="GeneID" id="36951406"/>
<reference evidence="2" key="1">
    <citation type="journal article" date="2018" name="Am. J. Bot.">
        <title>Organellar phylogenomics inform systematics in the green algal family Hydrodictyaceae (Chlorophyceae) and provide clues to the complex evolutionary history of plastid genomes in the green algal tree of life.</title>
        <authorList>
            <person name="McManus H.A."/>
            <person name="Fucikova K."/>
            <person name="Lewis P.O."/>
            <person name="Lewis L.A."/>
            <person name="Karol K.G."/>
        </authorList>
    </citation>
    <scope>NUCLEOTIDE SEQUENCE</scope>
</reference>
<name>A0A2U8GH93_9CHLO</name>
<dbReference type="AlphaFoldDB" id="A0A2U8GH93"/>
<proteinExistence type="predicted"/>
<dbReference type="RefSeq" id="YP_009491842.1">
    <property type="nucleotide sequence ID" value="NC_037918.1"/>
</dbReference>
<keyword evidence="1" id="KW-0472">Membrane</keyword>
<keyword evidence="1" id="KW-1133">Transmembrane helix</keyword>
<feature type="transmembrane region" description="Helical" evidence="1">
    <location>
        <begin position="78"/>
        <end position="103"/>
    </location>
</feature>
<geneLocation type="chloroplast" evidence="2"/>
<keyword evidence="2" id="KW-0150">Chloroplast</keyword>